<dbReference type="Pfam" id="PF14146">
    <property type="entry name" value="DUF4305"/>
    <property type="match status" value="1"/>
</dbReference>
<keyword evidence="1" id="KW-1133">Transmembrane helix</keyword>
<accession>A0A917EXU4</accession>
<name>A0A917EXU4_HALAA</name>
<dbReference type="InterPro" id="IPR025426">
    <property type="entry name" value="DUF4305"/>
</dbReference>
<reference evidence="2" key="1">
    <citation type="journal article" date="2014" name="Int. J. Syst. Evol. Microbiol.">
        <title>Complete genome sequence of Corynebacterium casei LMG S-19264T (=DSM 44701T), isolated from a smear-ripened cheese.</title>
        <authorList>
            <consortium name="US DOE Joint Genome Institute (JGI-PGF)"/>
            <person name="Walter F."/>
            <person name="Albersmeier A."/>
            <person name="Kalinowski J."/>
            <person name="Ruckert C."/>
        </authorList>
    </citation>
    <scope>NUCLEOTIDE SEQUENCE</scope>
    <source>
        <strain evidence="2">CGMCC 1.12153</strain>
    </source>
</reference>
<evidence type="ECO:0000313" key="2">
    <source>
        <dbReference type="EMBL" id="GGF28241.1"/>
    </source>
</evidence>
<sequence>MRASPLTMAAIYFFMGVAFTYIAASMESETLWSFPTLLPIVIATFNFAVTVRLINIHLKIKQAKNDKKNK</sequence>
<comment type="caution">
    <text evidence="2">The sequence shown here is derived from an EMBL/GenBank/DDBJ whole genome shotgun (WGS) entry which is preliminary data.</text>
</comment>
<dbReference type="AlphaFoldDB" id="A0A917EXU4"/>
<dbReference type="EMBL" id="BMEL01000003">
    <property type="protein sequence ID" value="GGF28241.1"/>
    <property type="molecule type" value="Genomic_DNA"/>
</dbReference>
<keyword evidence="1" id="KW-0812">Transmembrane</keyword>
<gene>
    <name evidence="2" type="ORF">GCM10010954_29180</name>
</gene>
<evidence type="ECO:0000313" key="3">
    <source>
        <dbReference type="Proteomes" id="UP000660110"/>
    </source>
</evidence>
<protein>
    <recommendedName>
        <fullName evidence="4">DUF4305 domain-containing protein</fullName>
    </recommendedName>
</protein>
<dbReference type="RefSeq" id="WP_188378223.1">
    <property type="nucleotide sequence ID" value="NZ_BMEL01000003.1"/>
</dbReference>
<proteinExistence type="predicted"/>
<dbReference type="Proteomes" id="UP000660110">
    <property type="component" value="Unassembled WGS sequence"/>
</dbReference>
<reference evidence="2" key="2">
    <citation type="submission" date="2020-09" db="EMBL/GenBank/DDBJ databases">
        <authorList>
            <person name="Sun Q."/>
            <person name="Zhou Y."/>
        </authorList>
    </citation>
    <scope>NUCLEOTIDE SEQUENCE</scope>
    <source>
        <strain evidence="2">CGMCC 1.12153</strain>
    </source>
</reference>
<keyword evidence="1" id="KW-0472">Membrane</keyword>
<evidence type="ECO:0008006" key="4">
    <source>
        <dbReference type="Google" id="ProtNLM"/>
    </source>
</evidence>
<evidence type="ECO:0000256" key="1">
    <source>
        <dbReference type="SAM" id="Phobius"/>
    </source>
</evidence>
<feature type="transmembrane region" description="Helical" evidence="1">
    <location>
        <begin position="32"/>
        <end position="54"/>
    </location>
</feature>
<organism evidence="2 3">
    <name type="scientific">Halobacillus andaensis</name>
    <dbReference type="NCBI Taxonomy" id="1176239"/>
    <lineage>
        <taxon>Bacteria</taxon>
        <taxon>Bacillati</taxon>
        <taxon>Bacillota</taxon>
        <taxon>Bacilli</taxon>
        <taxon>Bacillales</taxon>
        <taxon>Bacillaceae</taxon>
        <taxon>Halobacillus</taxon>
    </lineage>
</organism>
<feature type="transmembrane region" description="Helical" evidence="1">
    <location>
        <begin position="7"/>
        <end position="26"/>
    </location>
</feature>
<keyword evidence="3" id="KW-1185">Reference proteome</keyword>